<comment type="caution">
    <text evidence="4">The sequence shown here is derived from an EMBL/GenBank/DDBJ whole genome shotgun (WGS) entry which is preliminary data.</text>
</comment>
<dbReference type="EMBL" id="WOFV02000032">
    <property type="protein sequence ID" value="NAS18405.1"/>
    <property type="molecule type" value="Genomic_DNA"/>
</dbReference>
<dbReference type="InterPro" id="IPR000182">
    <property type="entry name" value="GNAT_dom"/>
</dbReference>
<evidence type="ECO:0000313" key="6">
    <source>
        <dbReference type="Proteomes" id="UP000321089"/>
    </source>
</evidence>
<dbReference type="EMBL" id="BKBC01000027">
    <property type="protein sequence ID" value="GEQ21616.1"/>
    <property type="molecule type" value="Genomic_DNA"/>
</dbReference>
<organism evidence="4 5">
    <name type="scientific">Clostridium butyricum</name>
    <dbReference type="NCBI Taxonomy" id="1492"/>
    <lineage>
        <taxon>Bacteria</taxon>
        <taxon>Bacillati</taxon>
        <taxon>Bacillota</taxon>
        <taxon>Clostridia</taxon>
        <taxon>Eubacteriales</taxon>
        <taxon>Clostridiaceae</taxon>
        <taxon>Clostridium</taxon>
    </lineage>
</organism>
<dbReference type="SUPFAM" id="SSF55729">
    <property type="entry name" value="Acyl-CoA N-acyltransferases (Nat)"/>
    <property type="match status" value="1"/>
</dbReference>
<dbReference type="InterPro" id="IPR042573">
    <property type="entry name" value="GNAT_acetyltra_N"/>
</dbReference>
<evidence type="ECO:0000313" key="2">
    <source>
        <dbReference type="EMBL" id="GEQ21616.1"/>
    </source>
</evidence>
<dbReference type="Gene3D" id="3.40.630.110">
    <property type="entry name" value="GNAT acetyltransferase-like"/>
    <property type="match status" value="1"/>
</dbReference>
<dbReference type="Proteomes" id="UP000238081">
    <property type="component" value="Unassembled WGS sequence"/>
</dbReference>
<dbReference type="Proteomes" id="UP000321089">
    <property type="component" value="Unassembled WGS sequence"/>
</dbReference>
<reference evidence="3 7" key="3">
    <citation type="submission" date="2020-01" db="EMBL/GenBank/DDBJ databases">
        <title>Genome sequence of a 1,3-propanediol producer, Clostridium butyricum S3.</title>
        <authorList>
            <person name="Zhou J."/>
        </authorList>
    </citation>
    <scope>NUCLEOTIDE SEQUENCE [LARGE SCALE GENOMIC DNA]</scope>
    <source>
        <strain evidence="3 7">S3</strain>
    </source>
</reference>
<dbReference type="PANTHER" id="PTHR31143:SF2">
    <property type="entry name" value="FR47-LIKE DOMAIN-CONTAINING PROTEIN-RELATED"/>
    <property type="match status" value="1"/>
</dbReference>
<reference evidence="2 6" key="2">
    <citation type="submission" date="2019-07" db="EMBL/GenBank/DDBJ databases">
        <title>Whole genome shotgun sequence of Clostridium butyricum NBRC 3858.</title>
        <authorList>
            <person name="Hosoyama A."/>
            <person name="Uohara A."/>
            <person name="Ohji S."/>
            <person name="Ichikawa N."/>
        </authorList>
    </citation>
    <scope>NUCLEOTIDE SEQUENCE [LARGE SCALE GENOMIC DNA]</scope>
    <source>
        <strain evidence="2 6">NBRC 3858</strain>
    </source>
</reference>
<dbReference type="InterPro" id="IPR027365">
    <property type="entry name" value="GNAT_acetyltra_YdfB-like"/>
</dbReference>
<dbReference type="InterPro" id="IPR016181">
    <property type="entry name" value="Acyl_CoA_acyltransferase"/>
</dbReference>
<evidence type="ECO:0000313" key="4">
    <source>
        <dbReference type="EMBL" id="PPV15371.1"/>
    </source>
</evidence>
<sequence length="256" mass="29888">MCIYEIKNKKSLEKLAEGWDETLIWSYLQGYMGTAYTNNIETIESVQIVVGDFCFFLGEPKEEIVNHKPEFFKSDFIIMVAKDEGWSELIEKVYSERAVKRERYAIKKETHSFDKEKLKITAETLEKSYEVKMIDEKIYNQIMNNKWSMDLCSQFKDYKDYKLRGIGTAVLKDGEIVSGASSYTVYNGGIEIEIDTRRDERRKGLASVCAAKLILECLDRNLYPSWDAQNKWSLALAEKLGYHFHKAYPVYEVNNY</sequence>
<proteinExistence type="predicted"/>
<dbReference type="Proteomes" id="UP000474042">
    <property type="component" value="Unassembled WGS sequence"/>
</dbReference>
<dbReference type="GO" id="GO:0016747">
    <property type="term" value="F:acyltransferase activity, transferring groups other than amino-acyl groups"/>
    <property type="evidence" value="ECO:0007669"/>
    <property type="project" value="InterPro"/>
</dbReference>
<gene>
    <name evidence="4" type="ORF">AWN73_12050</name>
    <name evidence="2" type="ORF">CBU02nite_21220</name>
    <name evidence="3" type="ORF">GND98_011135</name>
</gene>
<accession>A0A2S7FBP5</accession>
<dbReference type="Gene3D" id="3.40.630.30">
    <property type="match status" value="1"/>
</dbReference>
<dbReference type="RefSeq" id="WP_003413711.1">
    <property type="nucleotide sequence ID" value="NZ_BKBB01000006.1"/>
</dbReference>
<evidence type="ECO:0000259" key="1">
    <source>
        <dbReference type="PROSITE" id="PS51186"/>
    </source>
</evidence>
<name>A0A2S7FBP5_CLOBU</name>
<protein>
    <submittedName>
        <fullName evidence="2 4">Acetyltransferase</fullName>
    </submittedName>
    <submittedName>
        <fullName evidence="3">GNAT family N-acetyltransferase</fullName>
    </submittedName>
</protein>
<dbReference type="EMBL" id="LRDH01000100">
    <property type="protein sequence ID" value="PPV15371.1"/>
    <property type="molecule type" value="Genomic_DNA"/>
</dbReference>
<dbReference type="Pfam" id="PF12746">
    <property type="entry name" value="GNAT_acetyltran"/>
    <property type="match status" value="1"/>
</dbReference>
<reference evidence="4 5" key="1">
    <citation type="submission" date="2016-01" db="EMBL/GenBank/DDBJ databases">
        <title>Characterization of the Clostridium difficile lineages that are prevalent in Hong Kong and China.</title>
        <authorList>
            <person name="Kwok J.S.-L."/>
            <person name="Lam W.-Y."/>
            <person name="Ip M."/>
            <person name="Chan T.-F."/>
            <person name="Hawkey P.M."/>
            <person name="Tsui S.K.-W."/>
        </authorList>
    </citation>
    <scope>NUCLEOTIDE SEQUENCE [LARGE SCALE GENOMIC DNA]</scope>
    <source>
        <strain evidence="4 5">300064</strain>
    </source>
</reference>
<dbReference type="PANTHER" id="PTHR31143">
    <property type="match status" value="1"/>
</dbReference>
<keyword evidence="4" id="KW-0808">Transferase</keyword>
<feature type="domain" description="N-acetyltransferase" evidence="1">
    <location>
        <begin position="126"/>
        <end position="256"/>
    </location>
</feature>
<evidence type="ECO:0000313" key="7">
    <source>
        <dbReference type="Proteomes" id="UP000474042"/>
    </source>
</evidence>
<dbReference type="AlphaFoldDB" id="A0A2S7FBP5"/>
<evidence type="ECO:0000313" key="5">
    <source>
        <dbReference type="Proteomes" id="UP000238081"/>
    </source>
</evidence>
<dbReference type="PROSITE" id="PS51186">
    <property type="entry name" value="GNAT"/>
    <property type="match status" value="1"/>
</dbReference>
<evidence type="ECO:0000313" key="3">
    <source>
        <dbReference type="EMBL" id="NAS18405.1"/>
    </source>
</evidence>